<dbReference type="Proteomes" id="UP000033451">
    <property type="component" value="Unassembled WGS sequence"/>
</dbReference>
<sequence>MLLTRTESKWLARDHDVDRQTQQHQFDWRTRMRRLPGVGSLVGTNIEPDRSAHGVVRVWCSRDIYWRRLKNNVTMILRAFRVQGSSGVGHRARGQIAQRPASWLEIRGISLHQQRRVQITRYACTVLMFRSRVANPKYLFDDAERARKELGSDFRNEVLSTVSIHPRNSPIKRTVCRCSSDELLHFAMSSSYRFRWSGGDIRSLSRSRSAQWTCARGGRRIPRSRDSDRVSSRSILSRGHKVRLARLCVENRYMLGDFPTLANAAEETIARGGGAY</sequence>
<comment type="caution">
    <text evidence="1">The sequence shown here is derived from an EMBL/GenBank/DDBJ whole genome shotgun (WGS) entry which is preliminary data.</text>
</comment>
<evidence type="ECO:0000313" key="2">
    <source>
        <dbReference type="Proteomes" id="UP000033451"/>
    </source>
</evidence>
<gene>
    <name evidence="1" type="ORF">RR49_00499</name>
</gene>
<dbReference type="AlphaFoldDB" id="A0A0F0M2L2"/>
<keyword evidence="2" id="KW-1185">Reference proteome</keyword>
<organism evidence="1 2">
    <name type="scientific">Microbacterium ginsengisoli</name>
    <dbReference type="NCBI Taxonomy" id="400772"/>
    <lineage>
        <taxon>Bacteria</taxon>
        <taxon>Bacillati</taxon>
        <taxon>Actinomycetota</taxon>
        <taxon>Actinomycetes</taxon>
        <taxon>Micrococcales</taxon>
        <taxon>Microbacteriaceae</taxon>
        <taxon>Microbacterium</taxon>
    </lineage>
</organism>
<dbReference type="STRING" id="400772.RR49_00499"/>
<dbReference type="EMBL" id="JYIY01000056">
    <property type="protein sequence ID" value="KJL39428.1"/>
    <property type="molecule type" value="Genomic_DNA"/>
</dbReference>
<dbReference type="PATRIC" id="fig|400772.4.peg.530"/>
<proteinExistence type="predicted"/>
<reference evidence="1 2" key="1">
    <citation type="submission" date="2015-02" db="EMBL/GenBank/DDBJ databases">
        <title>Draft genome sequences of ten Microbacterium spp. with emphasis on heavy metal contaminated environments.</title>
        <authorList>
            <person name="Corretto E."/>
        </authorList>
    </citation>
    <scope>NUCLEOTIDE SEQUENCE [LARGE SCALE GENOMIC DNA]</scope>
    <source>
        <strain evidence="1 2">DSM 18659</strain>
    </source>
</reference>
<evidence type="ECO:0000313" key="1">
    <source>
        <dbReference type="EMBL" id="KJL39428.1"/>
    </source>
</evidence>
<name>A0A0F0M2L2_9MICO</name>
<protein>
    <submittedName>
        <fullName evidence="1">Uncharacterized protein</fullName>
    </submittedName>
</protein>
<accession>A0A0F0M2L2</accession>